<reference evidence="2" key="1">
    <citation type="submission" date="2018-04" db="EMBL/GenBank/DDBJ databases">
        <title>Transcriptome of Schizaphis graminum biotype I.</title>
        <authorList>
            <person name="Scully E.D."/>
            <person name="Geib S.M."/>
            <person name="Palmer N.A."/>
            <person name="Koch K."/>
            <person name="Bradshaw J."/>
            <person name="Heng-Moss T."/>
            <person name="Sarath G."/>
        </authorList>
    </citation>
    <scope>NUCLEOTIDE SEQUENCE</scope>
</reference>
<name>A0A2S2PA10_SCHGA</name>
<evidence type="ECO:0000259" key="1">
    <source>
        <dbReference type="PROSITE" id="PS50878"/>
    </source>
</evidence>
<dbReference type="Gene3D" id="3.60.10.10">
    <property type="entry name" value="Endonuclease/exonuclease/phosphatase"/>
    <property type="match status" value="1"/>
</dbReference>
<dbReference type="InterPro" id="IPR052560">
    <property type="entry name" value="RdDP_mobile_element"/>
</dbReference>
<dbReference type="InterPro" id="IPR005135">
    <property type="entry name" value="Endo/exonuclease/phosphatase"/>
</dbReference>
<accession>A0A2S2PA10</accession>
<keyword evidence="2" id="KW-0808">Transferase</keyword>
<sequence>MITNPNVNHPLSIFSWNANGLRQHINELQHILLETNTDIALISETHFTPNTCAKIYGFNGYFSCHPDGTAHAGAAIYIKLNIPHHSLTPYSTPHIQAASVSLVVPNNIPITVSAVYCPPGLITTSDHFSNYFSTLGHRFISGGDFNSKNPAWGNRSPNTRGRALQQCINNKNYSSIAPPGPTYWPSHSNRHPDILDIFVKKLPSNIHSDLTNLYDLSSDHSPTMLKLGLNVPPQQRESLTPSQLNWPNFKKLINKDIKLSISLKTTDDINVAVNLLTTSIQKAALESAKPYNHTNTKKQTPYHIKSLLAEKRRIRNKWQTFKYPNDKVKLNKLNNEIKKAIQLDRNQSYNNYVESLTTKNSSLWKATKSLLRLNQPTPPLRNEDNSWVITDTDKANILAQHLENSFSPHDIQPSHSQLKIVEEYLEAPLPMSMPAKPTSPDEINTIIKKIPTKKSPGHDLITNYIVKNLPRKAIVYLSHLYNAILRLSFFPNSWKHSIVILILKPNKPPENPASYRPISLLPTLSKIFEKILLKRLIPLATEANIIPHTQFGFRAHHSTIHQLHRTVDKISNALEKKEFCPTVFLDVSQAFDRVWHEGLLYKLKKFLPAPYFLLIKSYLSDRSFKVRLNNSYSTSCRISAGVPQGSDIAPFLYSVFTHDIPKTPFTFLGTYADDTLISASHQDSGTACRMIQSHLNMINLWTKRWKIKINETKSTHVTFTLRKSVCPPVTFNNQIIPSSDEVKYLGLIFDKRLNWNSHLKQKRKSVNSRLHLLRPLLKSKLSLTNKLIRYTNR</sequence>
<dbReference type="PANTHER" id="PTHR36688">
    <property type="entry name" value="ENDO/EXONUCLEASE/PHOSPHATASE DOMAIN-CONTAINING PROTEIN"/>
    <property type="match status" value="1"/>
</dbReference>
<proteinExistence type="predicted"/>
<keyword evidence="2" id="KW-0695">RNA-directed DNA polymerase</keyword>
<dbReference type="Pfam" id="PF14529">
    <property type="entry name" value="Exo_endo_phos_2"/>
    <property type="match status" value="1"/>
</dbReference>
<dbReference type="SUPFAM" id="SSF56672">
    <property type="entry name" value="DNA/RNA polymerases"/>
    <property type="match status" value="1"/>
</dbReference>
<dbReference type="GO" id="GO:0003964">
    <property type="term" value="F:RNA-directed DNA polymerase activity"/>
    <property type="evidence" value="ECO:0007669"/>
    <property type="project" value="UniProtKB-KW"/>
</dbReference>
<dbReference type="PROSITE" id="PS50878">
    <property type="entry name" value="RT_POL"/>
    <property type="match status" value="1"/>
</dbReference>
<keyword evidence="2" id="KW-0548">Nucleotidyltransferase</keyword>
<dbReference type="EMBL" id="GGMR01013409">
    <property type="protein sequence ID" value="MBY26028.1"/>
    <property type="molecule type" value="Transcribed_RNA"/>
</dbReference>
<dbReference type="InterPro" id="IPR036691">
    <property type="entry name" value="Endo/exonu/phosph_ase_sf"/>
</dbReference>
<dbReference type="InterPro" id="IPR000477">
    <property type="entry name" value="RT_dom"/>
</dbReference>
<evidence type="ECO:0000313" key="2">
    <source>
        <dbReference type="EMBL" id="MBY26028.1"/>
    </source>
</evidence>
<dbReference type="AlphaFoldDB" id="A0A2S2PA10"/>
<dbReference type="SUPFAM" id="SSF56219">
    <property type="entry name" value="DNase I-like"/>
    <property type="match status" value="1"/>
</dbReference>
<protein>
    <submittedName>
        <fullName evidence="2">Putative RNA-directed DNA polymerase</fullName>
    </submittedName>
</protein>
<gene>
    <name evidence="2" type="ORF">g.125582</name>
</gene>
<dbReference type="InterPro" id="IPR043502">
    <property type="entry name" value="DNA/RNA_pol_sf"/>
</dbReference>
<dbReference type="CDD" id="cd01650">
    <property type="entry name" value="RT_nLTR_like"/>
    <property type="match status" value="1"/>
</dbReference>
<organism evidence="2">
    <name type="scientific">Schizaphis graminum</name>
    <name type="common">Green bug aphid</name>
    <dbReference type="NCBI Taxonomy" id="13262"/>
    <lineage>
        <taxon>Eukaryota</taxon>
        <taxon>Metazoa</taxon>
        <taxon>Ecdysozoa</taxon>
        <taxon>Arthropoda</taxon>
        <taxon>Hexapoda</taxon>
        <taxon>Insecta</taxon>
        <taxon>Pterygota</taxon>
        <taxon>Neoptera</taxon>
        <taxon>Paraneoptera</taxon>
        <taxon>Hemiptera</taxon>
        <taxon>Sternorrhyncha</taxon>
        <taxon>Aphidomorpha</taxon>
        <taxon>Aphidoidea</taxon>
        <taxon>Aphididae</taxon>
        <taxon>Aphidini</taxon>
        <taxon>Schizaphis</taxon>
    </lineage>
</organism>
<dbReference type="Pfam" id="PF00078">
    <property type="entry name" value="RVT_1"/>
    <property type="match status" value="1"/>
</dbReference>
<feature type="domain" description="Reverse transcriptase" evidence="1">
    <location>
        <begin position="483"/>
        <end position="749"/>
    </location>
</feature>
<dbReference type="PANTHER" id="PTHR36688:SF2">
    <property type="entry name" value="ENDONUCLEASE_EXONUCLEASE_PHOSPHATASE DOMAIN-CONTAINING PROTEIN"/>
    <property type="match status" value="1"/>
</dbReference>